<dbReference type="PANTHER" id="PTHR33917">
    <property type="entry name" value="PROTEIN EXECUTER 1, CHLOROPLASTIC"/>
    <property type="match status" value="1"/>
</dbReference>
<feature type="domain" description="Enoyl reductase (ER)" evidence="2">
    <location>
        <begin position="687"/>
        <end position="982"/>
    </location>
</feature>
<dbReference type="InterPro" id="IPR020843">
    <property type="entry name" value="ER"/>
</dbReference>
<dbReference type="Pfam" id="PF13602">
    <property type="entry name" value="ADH_zinc_N_2"/>
    <property type="match status" value="1"/>
</dbReference>
<dbReference type="GO" id="GO:0008270">
    <property type="term" value="F:zinc ion binding"/>
    <property type="evidence" value="ECO:0007669"/>
    <property type="project" value="InterPro"/>
</dbReference>
<sequence length="986" mass="108262">MVVASGWGLQNASPLFQLRKSCSDFSANKKESNLSFVCSILQRPISRNTRNLNNFSCRCSNSSDWDWSRWNRRFSEIEETESISSVLKFQLKDAIEKEDFQEAAKLKRAIAEATSKDSVAEIMSLLQNAIDEERYHDASKLCRLTGSTLVGWWVGCSKDFDDPFGRVVRITPGVGRFVAKSYTPRQLVTAASGTPLFEIFVVKDANQEYIMQVVFLRRAKGSSTDSSSSSTSKLTEDPPLVNSENSPKEDILENEEDEPQKSQEAKSVNIKDTSEEGIKGVINFLKDKIPGLKVKVMNVNVSEEIIEDSESLEQLVQDNDNEKSNASETSEDEADSMDDIHPEGIQLREGPSTRDESKNLAMKLFIGGVLHNKEDTPLKDDFVRFPAEIKDMEKDSFILHVPEKNKDADVGETEMSKAKVAAVAAQGASELMPLDVAKAFWSVDKVPSKVSRDVREIVKLAVSQAQKHNRLSTNTTFRRITTSNDDLNPFDGLYVGAFGPYGPEVVQLRRKFGHWHGTGDMDNVEFFEYVEAVKLTGDLNVPAGEVTFRAKIGKGNRIANRGTYPDELGVVASYKGQGRIAEFGFRNPQWVDGELLQLRGKGMGPYIKGADLGFLYVVPEQSFLVLFNRLKLPETRRSRTIITSISSRYPSLRISATSQPSTSTSMETFTSSSIPSDMKAWVYGEYGGIDVIKFDPKVSVPEITEDQVLIKVVAAALNPVDGKRRQGKFKATDSPLPTVPGYDVAGIVVKVGSQVKDLKEGDEVYGNINEKALENPKQFGSLAEYTAVEEKLLALKPKNLDFAQAAGLPLAIETAYEGLERAGFSAGKSILVLGGAGGVGSLAIQLAKQVFGASRVAATSSTGKLELLKSLGVDLAIDYTKENFEDLPEKFDVVFDAVGQSDRAVKAIKEGGSVVVLTGAVTPPGFRFVVTSNGDVLKKLNPYLEIEKVKPVMDPKGPFPFSQVVEAFSHLETCRAIGKVVLHPIP</sequence>
<dbReference type="EMBL" id="MVGT01002455">
    <property type="protein sequence ID" value="OVA07593.1"/>
    <property type="molecule type" value="Genomic_DNA"/>
</dbReference>
<dbReference type="Proteomes" id="UP000195402">
    <property type="component" value="Unassembled WGS sequence"/>
</dbReference>
<reference evidence="3 4" key="1">
    <citation type="journal article" date="2017" name="Mol. Plant">
        <title>The Genome of Medicinal Plant Macleaya cordata Provides New Insights into Benzylisoquinoline Alkaloids Metabolism.</title>
        <authorList>
            <person name="Liu X."/>
            <person name="Liu Y."/>
            <person name="Huang P."/>
            <person name="Ma Y."/>
            <person name="Qing Z."/>
            <person name="Tang Q."/>
            <person name="Cao H."/>
            <person name="Cheng P."/>
            <person name="Zheng Y."/>
            <person name="Yuan Z."/>
            <person name="Zhou Y."/>
            <person name="Liu J."/>
            <person name="Tang Z."/>
            <person name="Zhuo Y."/>
            <person name="Zhang Y."/>
            <person name="Yu L."/>
            <person name="Huang J."/>
            <person name="Yang P."/>
            <person name="Peng Q."/>
            <person name="Zhang J."/>
            <person name="Jiang W."/>
            <person name="Zhang Z."/>
            <person name="Lin K."/>
            <person name="Ro D.K."/>
            <person name="Chen X."/>
            <person name="Xiong X."/>
            <person name="Shang Y."/>
            <person name="Huang S."/>
            <person name="Zeng J."/>
        </authorList>
    </citation>
    <scope>NUCLEOTIDE SEQUENCE [LARGE SCALE GENOMIC DNA]</scope>
    <source>
        <strain evidence="4">cv. BLH2017</strain>
        <tissue evidence="3">Root</tissue>
    </source>
</reference>
<dbReference type="InParanoid" id="A0A200QAV5"/>
<dbReference type="SUPFAM" id="SSF50129">
    <property type="entry name" value="GroES-like"/>
    <property type="match status" value="1"/>
</dbReference>
<evidence type="ECO:0000313" key="4">
    <source>
        <dbReference type="Proteomes" id="UP000195402"/>
    </source>
</evidence>
<evidence type="ECO:0000256" key="1">
    <source>
        <dbReference type="SAM" id="MobiDB-lite"/>
    </source>
</evidence>
<dbReference type="InterPro" id="IPR044680">
    <property type="entry name" value="EX1/2"/>
</dbReference>
<dbReference type="GO" id="GO:0010343">
    <property type="term" value="P:singlet oxygen-mediated programmed cell death"/>
    <property type="evidence" value="ECO:0007669"/>
    <property type="project" value="InterPro"/>
</dbReference>
<dbReference type="Pfam" id="PF08240">
    <property type="entry name" value="ADH_N"/>
    <property type="match status" value="1"/>
</dbReference>
<dbReference type="PROSITE" id="PS01162">
    <property type="entry name" value="QOR_ZETA_CRYSTAL"/>
    <property type="match status" value="1"/>
</dbReference>
<dbReference type="OMA" id="IEDENNY"/>
<dbReference type="GO" id="GO:0042651">
    <property type="term" value="C:thylakoid membrane"/>
    <property type="evidence" value="ECO:0007669"/>
    <property type="project" value="TreeGrafter"/>
</dbReference>
<dbReference type="InterPro" id="IPR036291">
    <property type="entry name" value="NAD(P)-bd_dom_sf"/>
</dbReference>
<accession>A0A200QAV5</accession>
<dbReference type="FunCoup" id="A0A200QAV5">
    <property type="interactions" value="2243"/>
</dbReference>
<name>A0A200QAV5_MACCD</name>
<comment type="caution">
    <text evidence="3">The sequence shown here is derived from an EMBL/GenBank/DDBJ whole genome shotgun (WGS) entry which is preliminary data.</text>
</comment>
<dbReference type="SUPFAM" id="SSF51735">
    <property type="entry name" value="NAD(P)-binding Rossmann-fold domains"/>
    <property type="match status" value="1"/>
</dbReference>
<feature type="compositionally biased region" description="Low complexity" evidence="1">
    <location>
        <begin position="222"/>
        <end position="232"/>
    </location>
</feature>
<dbReference type="InterPro" id="IPR013154">
    <property type="entry name" value="ADH-like_N"/>
</dbReference>
<dbReference type="OrthoDB" id="722566at2759"/>
<evidence type="ECO:0000259" key="2">
    <source>
        <dbReference type="SMART" id="SM00829"/>
    </source>
</evidence>
<dbReference type="Gene3D" id="3.40.50.720">
    <property type="entry name" value="NAD(P)-binding Rossmann-like Domain"/>
    <property type="match status" value="1"/>
</dbReference>
<dbReference type="CDD" id="cd05289">
    <property type="entry name" value="MDR_like_2"/>
    <property type="match status" value="1"/>
</dbReference>
<dbReference type="InterPro" id="IPR011032">
    <property type="entry name" value="GroES-like_sf"/>
</dbReference>
<dbReference type="AlphaFoldDB" id="A0A200QAV5"/>
<dbReference type="Gene3D" id="3.90.180.10">
    <property type="entry name" value="Medium-chain alcohol dehydrogenases, catalytic domain"/>
    <property type="match status" value="1"/>
</dbReference>
<gene>
    <name evidence="3" type="ORF">BVC80_8965g23</name>
</gene>
<feature type="region of interest" description="Disordered" evidence="1">
    <location>
        <begin position="310"/>
        <end position="355"/>
    </location>
</feature>
<dbReference type="SMART" id="SM00829">
    <property type="entry name" value="PKS_ER"/>
    <property type="match status" value="1"/>
</dbReference>
<dbReference type="Pfam" id="PF12014">
    <property type="entry name" value="Cyclin_D1_bind"/>
    <property type="match status" value="1"/>
</dbReference>
<proteinExistence type="predicted"/>
<dbReference type="GO" id="GO:0016491">
    <property type="term" value="F:oxidoreductase activity"/>
    <property type="evidence" value="ECO:0007669"/>
    <property type="project" value="InterPro"/>
</dbReference>
<protein>
    <submittedName>
        <fullName evidence="3">Alcohol dehydrogenase superfamily</fullName>
    </submittedName>
</protein>
<dbReference type="STRING" id="56857.A0A200QAV5"/>
<dbReference type="PANTHER" id="PTHR33917:SF2">
    <property type="entry name" value="PROTEIN EXECUTER 2, CHLOROPLASTIC"/>
    <property type="match status" value="1"/>
</dbReference>
<dbReference type="InterPro" id="IPR002364">
    <property type="entry name" value="Quin_OxRdtase/zeta-crystal_CS"/>
</dbReference>
<evidence type="ECO:0000313" key="3">
    <source>
        <dbReference type="EMBL" id="OVA07593.1"/>
    </source>
</evidence>
<feature type="region of interest" description="Disordered" evidence="1">
    <location>
        <begin position="222"/>
        <end position="271"/>
    </location>
</feature>
<keyword evidence="4" id="KW-1185">Reference proteome</keyword>
<organism evidence="3 4">
    <name type="scientific">Macleaya cordata</name>
    <name type="common">Five-seeded plume-poppy</name>
    <name type="synonym">Bocconia cordata</name>
    <dbReference type="NCBI Taxonomy" id="56857"/>
    <lineage>
        <taxon>Eukaryota</taxon>
        <taxon>Viridiplantae</taxon>
        <taxon>Streptophyta</taxon>
        <taxon>Embryophyta</taxon>
        <taxon>Tracheophyta</taxon>
        <taxon>Spermatophyta</taxon>
        <taxon>Magnoliopsida</taxon>
        <taxon>Ranunculales</taxon>
        <taxon>Papaveraceae</taxon>
        <taxon>Papaveroideae</taxon>
        <taxon>Macleaya</taxon>
    </lineage>
</organism>